<protein>
    <submittedName>
        <fullName evidence="1">Uncharacterized protein</fullName>
    </submittedName>
</protein>
<evidence type="ECO:0000313" key="1">
    <source>
        <dbReference type="EMBL" id="CAF0702427.1"/>
    </source>
</evidence>
<dbReference type="AlphaFoldDB" id="A0A8J2BMK9"/>
<evidence type="ECO:0000313" key="2">
    <source>
        <dbReference type="Proteomes" id="UP000663859"/>
    </source>
</evidence>
<reference evidence="1" key="1">
    <citation type="submission" date="2021-02" db="EMBL/GenBank/DDBJ databases">
        <authorList>
            <person name="Cremers G."/>
            <person name="Picone N."/>
        </authorList>
    </citation>
    <scope>NUCLEOTIDE SEQUENCE</scope>
    <source>
        <strain evidence="1">PQ17</strain>
    </source>
</reference>
<keyword evidence="2" id="KW-1185">Reference proteome</keyword>
<dbReference type="EMBL" id="CAJNOB010000045">
    <property type="protein sequence ID" value="CAF0702427.1"/>
    <property type="molecule type" value="Genomic_DNA"/>
</dbReference>
<dbReference type="RefSeq" id="WP_174582317.1">
    <property type="nucleotide sequence ID" value="NZ_CAJNOB010000045.1"/>
</dbReference>
<accession>A0A8J2BMK9</accession>
<comment type="caution">
    <text evidence="1">The sequence shown here is derived from an EMBL/GenBank/DDBJ whole genome shotgun (WGS) entry which is preliminary data.</text>
</comment>
<sequence length="56" mass="6256">MRVAHNMVGHPIRIHYQDGSTLRAPCRFPVLEAEAHQPAGMLDHDDAGLRITELPN</sequence>
<organism evidence="1 2">
    <name type="scientific">Candidatus Methylacidithermus pantelleriae</name>
    <dbReference type="NCBI Taxonomy" id="2744239"/>
    <lineage>
        <taxon>Bacteria</taxon>
        <taxon>Pseudomonadati</taxon>
        <taxon>Verrucomicrobiota</taxon>
        <taxon>Methylacidiphilae</taxon>
        <taxon>Methylacidiphilales</taxon>
        <taxon>Methylacidiphilaceae</taxon>
        <taxon>Candidatus Methylacidithermus</taxon>
    </lineage>
</organism>
<proteinExistence type="predicted"/>
<name>A0A8J2BMK9_9BACT</name>
<gene>
    <name evidence="1" type="ORF">MPNT_50071</name>
</gene>
<dbReference type="Proteomes" id="UP000663859">
    <property type="component" value="Unassembled WGS sequence"/>
</dbReference>